<feature type="binding site" evidence="10">
    <location>
        <position position="366"/>
    </location>
    <ligand>
        <name>Zn(2+)</name>
        <dbReference type="ChEBI" id="CHEBI:29105"/>
    </ligand>
</feature>
<dbReference type="PROSITE" id="PS50305">
    <property type="entry name" value="SIRTUIN"/>
    <property type="match status" value="1"/>
</dbReference>
<dbReference type="GO" id="GO:0033553">
    <property type="term" value="C:rDNA heterochromatin"/>
    <property type="evidence" value="ECO:0007669"/>
    <property type="project" value="TreeGrafter"/>
</dbReference>
<evidence type="ECO:0000313" key="13">
    <source>
        <dbReference type="EMBL" id="AOR07039.1"/>
    </source>
</evidence>
<feature type="compositionally biased region" description="Basic and acidic residues" evidence="11">
    <location>
        <begin position="534"/>
        <end position="547"/>
    </location>
</feature>
<evidence type="ECO:0000256" key="6">
    <source>
        <dbReference type="ARBA" id="ARBA00022723"/>
    </source>
</evidence>
<evidence type="ECO:0000256" key="11">
    <source>
        <dbReference type="SAM" id="MobiDB-lite"/>
    </source>
</evidence>
<gene>
    <name evidence="15" type="primary">LOC100368502</name>
</gene>
<dbReference type="GO" id="GO:0046872">
    <property type="term" value="F:metal ion binding"/>
    <property type="evidence" value="ECO:0007669"/>
    <property type="project" value="UniProtKB-KW"/>
</dbReference>
<proteinExistence type="evidence at transcript level"/>
<dbReference type="SUPFAM" id="SSF52467">
    <property type="entry name" value="DHS-like NAD/FAD-binding domain"/>
    <property type="match status" value="1"/>
</dbReference>
<feature type="compositionally biased region" description="Polar residues" evidence="11">
    <location>
        <begin position="599"/>
        <end position="611"/>
    </location>
</feature>
<dbReference type="Gene3D" id="3.30.1600.10">
    <property type="entry name" value="SIR2/SIRT2 'Small Domain"/>
    <property type="match status" value="1"/>
</dbReference>
<protein>
    <recommendedName>
        <fullName evidence="4">protein acetyllysine N-acetyltransferase</fullName>
        <ecNumber evidence="4">2.3.1.286</ecNumber>
    </recommendedName>
</protein>
<evidence type="ECO:0000256" key="2">
    <source>
        <dbReference type="ARBA" id="ARBA00004123"/>
    </source>
</evidence>
<comment type="cofactor">
    <cofactor evidence="1">
        <name>Zn(2+)</name>
        <dbReference type="ChEBI" id="CHEBI:29105"/>
    </cofactor>
</comment>
<dbReference type="GO" id="GO:0003714">
    <property type="term" value="F:transcription corepressor activity"/>
    <property type="evidence" value="ECO:0007669"/>
    <property type="project" value="TreeGrafter"/>
</dbReference>
<dbReference type="KEGG" id="sko:100368502"/>
<dbReference type="GO" id="GO:0070403">
    <property type="term" value="F:NAD+ binding"/>
    <property type="evidence" value="ECO:0007669"/>
    <property type="project" value="InterPro"/>
</dbReference>
<evidence type="ECO:0000256" key="4">
    <source>
        <dbReference type="ARBA" id="ARBA00012928"/>
    </source>
</evidence>
<dbReference type="EMBL" id="KU553341">
    <property type="protein sequence ID" value="AOR07039.1"/>
    <property type="molecule type" value="mRNA"/>
</dbReference>
<reference evidence="13" key="1">
    <citation type="journal article" date="2008" name="Biol. Bull.">
        <title>cDNA sequences for transcription factors and signaling proteins of the hemichordate Saccoglossus kowalevskii: efficacy of the expressed sequence tag (EST) approach for evolutionary and developmental studies of a new organism.</title>
        <authorList>
            <person name="Freeman R.M. Jr."/>
            <person name="Wu M."/>
            <person name="Cordonnier-Pratt M.M."/>
            <person name="Pratt L.H."/>
            <person name="Gruber C.E."/>
            <person name="Smith M."/>
            <person name="Lander E.S."/>
            <person name="Stange-Thomann N."/>
            <person name="Lowe C.J."/>
            <person name="Gerhart J."/>
            <person name="Kirschner M."/>
        </authorList>
    </citation>
    <scope>NUCLEOTIDE SEQUENCE</scope>
</reference>
<keyword evidence="5" id="KW-0808">Transferase</keyword>
<dbReference type="InterPro" id="IPR050134">
    <property type="entry name" value="NAD-dep_sirtuin_deacylases"/>
</dbReference>
<keyword evidence="6 10" id="KW-0479">Metal-binding</keyword>
<evidence type="ECO:0000256" key="7">
    <source>
        <dbReference type="ARBA" id="ARBA00022833"/>
    </source>
</evidence>
<evidence type="ECO:0000313" key="15">
    <source>
        <dbReference type="RefSeq" id="XP_006824045.1"/>
    </source>
</evidence>
<dbReference type="GO" id="GO:0017136">
    <property type="term" value="F:histone deacetylase activity, NAD-dependent"/>
    <property type="evidence" value="ECO:0007669"/>
    <property type="project" value="TreeGrafter"/>
</dbReference>
<evidence type="ECO:0000256" key="5">
    <source>
        <dbReference type="ARBA" id="ARBA00022679"/>
    </source>
</evidence>
<dbReference type="PANTHER" id="PTHR11085">
    <property type="entry name" value="NAD-DEPENDENT PROTEIN DEACYLASE SIRTUIN-5, MITOCHONDRIAL-RELATED"/>
    <property type="match status" value="1"/>
</dbReference>
<name>A0A1C9TA69_SACKO</name>
<feature type="compositionally biased region" description="Polar residues" evidence="11">
    <location>
        <begin position="736"/>
        <end position="754"/>
    </location>
</feature>
<comment type="subcellular location">
    <subcellularLocation>
        <location evidence="2">Nucleus</location>
    </subcellularLocation>
</comment>
<feature type="binding site" evidence="10">
    <location>
        <position position="387"/>
    </location>
    <ligand>
        <name>Zn(2+)</name>
        <dbReference type="ChEBI" id="CHEBI:29105"/>
    </ligand>
</feature>
<dbReference type="GeneID" id="100368502"/>
<comment type="similarity">
    <text evidence="3">Belongs to the sirtuin family. Class I subfamily.</text>
</comment>
<dbReference type="Gene3D" id="3.40.50.1220">
    <property type="entry name" value="TPP-binding domain"/>
    <property type="match status" value="1"/>
</dbReference>
<dbReference type="Proteomes" id="UP000694865">
    <property type="component" value="Unplaced"/>
</dbReference>
<accession>A0A1C9TA69</accession>
<reference evidence="13" key="2">
    <citation type="submission" date="2016-01" db="EMBL/GenBank/DDBJ databases">
        <authorList>
            <person name="Oliw E.H."/>
        </authorList>
    </citation>
    <scope>NUCLEOTIDE SEQUENCE</scope>
</reference>
<feature type="region of interest" description="Disordered" evidence="11">
    <location>
        <begin position="534"/>
        <end position="611"/>
    </location>
</feature>
<evidence type="ECO:0000313" key="14">
    <source>
        <dbReference type="Proteomes" id="UP000694865"/>
    </source>
</evidence>
<organism evidence="13">
    <name type="scientific">Saccoglossus kowalevskii</name>
    <name type="common">Acorn worm</name>
    <dbReference type="NCBI Taxonomy" id="10224"/>
    <lineage>
        <taxon>Eukaryota</taxon>
        <taxon>Metazoa</taxon>
        <taxon>Hemichordata</taxon>
        <taxon>Enteropneusta</taxon>
        <taxon>Harrimaniidae</taxon>
        <taxon>Saccoglossus</taxon>
    </lineage>
</organism>
<sequence length="798" mass="89366">MADTEQEFFVSPSKRQKIAHSRTFETDIFSKTDGEFNHYPSVEKLAHYDQSFGVNGSFISEKGLEENRNLNDLRVPPIEGELGQGAGGRSEDQLLVTGNGVGPASVDDMLPQFPDRMTDISQIEPSCSHYQTENDPGFLSPAFADIDDLSDEDDSDDSLSGLRLGSWKPSLEPGSIRWVEKQMILGANPRNLLTKLLPQSTMVPPDLDNFTMWKIIINILSEPPRRKKLTYINTFDDVLHLLRTRSNIVVLTGAGVSVSCGIPDFRSRDGIYARLAIDFPDLPDPQAMFDIGYFEKNPRPFFKFAKEIYPGQFQPSISHKFMSLLEKHNKLLRNYTQNIDTLEQVAGITKVIQCHGSFNTASCTKCKYQVNAEAIRQDVFNQIVPLCPKCNLPEDSKQLAVMKPDIVFFGEGLPQRFHHQIDKDREEVDLLIVIGSSLKVRPVALIPNSIPSDVPQILINREPLSHVSFDVELLGDCDVIINELCHKLGDGWNHLCTTEKAQSETKDLPKLYATLPTPPYLPSLLADIEGKDMNDKKQTETEQEQRKLPSSTDLIRSDNSDNDCKDSSKSVISTDSAVVLTDPEDEAPADSAVVDRSRSALSDNIDNSSLKSSEVDSIDTCMLTRSEDSGMFDSPQCVNSEVSDTAQEEKTSDYLKNEKISNNSVAVTDNHRPEVDEENSMPSTESQSSSWYQYSIAQYLTKNTYLHIPPNRYVFSGAEVYPDDCEEYDYDYIPSENDSSYSENTDQNEQSANTSYSSEISVNVEEVSKNKNIETTDNQILKNNGFNPSAKECRKDCV</sequence>
<dbReference type="EC" id="2.3.1.286" evidence="4"/>
<keyword evidence="8" id="KW-0520">NAD</keyword>
<evidence type="ECO:0000256" key="1">
    <source>
        <dbReference type="ARBA" id="ARBA00001947"/>
    </source>
</evidence>
<dbReference type="GO" id="GO:0002039">
    <property type="term" value="F:p53 binding"/>
    <property type="evidence" value="ECO:0007669"/>
    <property type="project" value="TreeGrafter"/>
</dbReference>
<dbReference type="InterPro" id="IPR026590">
    <property type="entry name" value="Ssirtuin_cat_dom"/>
</dbReference>
<feature type="compositionally biased region" description="Basic and acidic residues" evidence="11">
    <location>
        <begin position="555"/>
        <end position="568"/>
    </location>
</feature>
<keyword evidence="14" id="KW-1185">Reference proteome</keyword>
<evidence type="ECO:0000256" key="10">
    <source>
        <dbReference type="PROSITE-ProRule" id="PRU00236"/>
    </source>
</evidence>
<dbReference type="InterPro" id="IPR026591">
    <property type="entry name" value="Sirtuin_cat_small_dom_sf"/>
</dbReference>
<dbReference type="PANTHER" id="PTHR11085:SF9">
    <property type="entry name" value="NAD-DEPENDENT PROTEIN DEACETYLASE SIRTUIN-1"/>
    <property type="match status" value="1"/>
</dbReference>
<evidence type="ECO:0000256" key="3">
    <source>
        <dbReference type="ARBA" id="ARBA00006924"/>
    </source>
</evidence>
<dbReference type="InterPro" id="IPR003000">
    <property type="entry name" value="Sirtuin"/>
</dbReference>
<dbReference type="OrthoDB" id="424302at2759"/>
<evidence type="ECO:0000259" key="12">
    <source>
        <dbReference type="PROSITE" id="PS50305"/>
    </source>
</evidence>
<feature type="domain" description="Deacetylase sirtuin-type" evidence="12">
    <location>
        <begin position="228"/>
        <end position="491"/>
    </location>
</feature>
<dbReference type="InterPro" id="IPR029035">
    <property type="entry name" value="DHS-like_NAD/FAD-binding_dom"/>
</dbReference>
<dbReference type="GO" id="GO:0005637">
    <property type="term" value="C:nuclear inner membrane"/>
    <property type="evidence" value="ECO:0007669"/>
    <property type="project" value="TreeGrafter"/>
</dbReference>
<dbReference type="GO" id="GO:0005654">
    <property type="term" value="C:nucleoplasm"/>
    <property type="evidence" value="ECO:0007669"/>
    <property type="project" value="TreeGrafter"/>
</dbReference>
<feature type="binding site" evidence="10">
    <location>
        <position position="363"/>
    </location>
    <ligand>
        <name>Zn(2+)</name>
        <dbReference type="ChEBI" id="CHEBI:29105"/>
    </ligand>
</feature>
<dbReference type="Pfam" id="PF02146">
    <property type="entry name" value="SIR2"/>
    <property type="match status" value="1"/>
</dbReference>
<evidence type="ECO:0000256" key="8">
    <source>
        <dbReference type="ARBA" id="ARBA00023027"/>
    </source>
</evidence>
<dbReference type="CDD" id="cd01408">
    <property type="entry name" value="SIRT1"/>
    <property type="match status" value="1"/>
</dbReference>
<feature type="binding site" evidence="10">
    <location>
        <position position="390"/>
    </location>
    <ligand>
        <name>Zn(2+)</name>
        <dbReference type="ChEBI" id="CHEBI:29105"/>
    </ligand>
</feature>
<dbReference type="RefSeq" id="XP_006824045.1">
    <property type="nucleotide sequence ID" value="XM_006823982.1"/>
</dbReference>
<dbReference type="AlphaFoldDB" id="A0A1C9TA69"/>
<keyword evidence="7 10" id="KW-0862">Zinc</keyword>
<reference evidence="15" key="3">
    <citation type="submission" date="2025-05" db="UniProtKB">
        <authorList>
            <consortium name="RefSeq"/>
        </authorList>
    </citation>
    <scope>IDENTIFICATION</scope>
    <source>
        <tissue evidence="15">Testes</tissue>
    </source>
</reference>
<evidence type="ECO:0000256" key="9">
    <source>
        <dbReference type="ARBA" id="ARBA00023242"/>
    </source>
</evidence>
<keyword evidence="9" id="KW-0539">Nucleus</keyword>
<feature type="active site" description="Proton acceptor" evidence="10">
    <location>
        <position position="355"/>
    </location>
</feature>
<feature type="region of interest" description="Disordered" evidence="11">
    <location>
        <begin position="728"/>
        <end position="758"/>
    </location>
</feature>
<dbReference type="FunFam" id="3.30.1600.10:FF:000013">
    <property type="entry name" value="NAD-dependent protein deacetylase sirtuin-1"/>
    <property type="match status" value="1"/>
</dbReference>